<dbReference type="RefSeq" id="WP_171151691.1">
    <property type="nucleotide sequence ID" value="NZ_JABENB010000001.1"/>
</dbReference>
<gene>
    <name evidence="2" type="ORF">HJ588_02665</name>
</gene>
<sequence length="163" mass="17798">MTALAREAAPEVDAAREQLAARQSAVVAELLAGRAPAGFDPDAARLTARILLRKRASAASYACPEVELLPRWREMFAEYAWQCVEYGCAHDDVAGFRRWLQGRPVTPVVGAWLRLAAVYAGERRGCLAIRAGCWSLNIGVGDTVWHLKLTRARGPRLGRGAQS</sequence>
<accession>A0A849AF28</accession>
<protein>
    <recommendedName>
        <fullName evidence="1">SCO6045-like C-terminal domain-containing protein</fullName>
    </recommendedName>
</protein>
<keyword evidence="3" id="KW-1185">Reference proteome</keyword>
<evidence type="ECO:0000259" key="1">
    <source>
        <dbReference type="Pfam" id="PF26136"/>
    </source>
</evidence>
<dbReference type="EMBL" id="JABENB010000001">
    <property type="protein sequence ID" value="NNG38176.1"/>
    <property type="molecule type" value="Genomic_DNA"/>
</dbReference>
<dbReference type="Pfam" id="PF26136">
    <property type="entry name" value="SCO6045_C"/>
    <property type="match status" value="1"/>
</dbReference>
<name>A0A849AF28_9MICO</name>
<proteinExistence type="predicted"/>
<dbReference type="InterPro" id="IPR058711">
    <property type="entry name" value="SCO6045-like_C"/>
</dbReference>
<organism evidence="2 3">
    <name type="scientific">Flexivirga aerilata</name>
    <dbReference type="NCBI Taxonomy" id="1656889"/>
    <lineage>
        <taxon>Bacteria</taxon>
        <taxon>Bacillati</taxon>
        <taxon>Actinomycetota</taxon>
        <taxon>Actinomycetes</taxon>
        <taxon>Micrococcales</taxon>
        <taxon>Dermacoccaceae</taxon>
        <taxon>Flexivirga</taxon>
    </lineage>
</organism>
<evidence type="ECO:0000313" key="3">
    <source>
        <dbReference type="Proteomes" id="UP000557772"/>
    </source>
</evidence>
<reference evidence="2 3" key="1">
    <citation type="submission" date="2020-05" db="EMBL/GenBank/DDBJ databases">
        <title>Flexivirga sp. ID2601S isolated from air conditioner.</title>
        <authorList>
            <person name="Kim D.H."/>
        </authorList>
    </citation>
    <scope>NUCLEOTIDE SEQUENCE [LARGE SCALE GENOMIC DNA]</scope>
    <source>
        <strain evidence="2 3">ID2601S</strain>
    </source>
</reference>
<comment type="caution">
    <text evidence="2">The sequence shown here is derived from an EMBL/GenBank/DDBJ whole genome shotgun (WGS) entry which is preliminary data.</text>
</comment>
<dbReference type="AlphaFoldDB" id="A0A849AF28"/>
<evidence type="ECO:0000313" key="2">
    <source>
        <dbReference type="EMBL" id="NNG38176.1"/>
    </source>
</evidence>
<feature type="domain" description="SCO6045-like C-terminal" evidence="1">
    <location>
        <begin position="20"/>
        <end position="101"/>
    </location>
</feature>
<dbReference type="Proteomes" id="UP000557772">
    <property type="component" value="Unassembled WGS sequence"/>
</dbReference>